<dbReference type="Proteomes" id="UP000726737">
    <property type="component" value="Unassembled WGS sequence"/>
</dbReference>
<proteinExistence type="predicted"/>
<gene>
    <name evidence="4" type="ORF">BG011_005009</name>
</gene>
<dbReference type="EMBL" id="JAAAJA010000034">
    <property type="protein sequence ID" value="KAG0265309.1"/>
    <property type="molecule type" value="Genomic_DNA"/>
</dbReference>
<dbReference type="OrthoDB" id="406505at2759"/>
<evidence type="ECO:0000256" key="1">
    <source>
        <dbReference type="ARBA" id="ARBA00022729"/>
    </source>
</evidence>
<dbReference type="InterPro" id="IPR036908">
    <property type="entry name" value="RlpA-like_sf"/>
</dbReference>
<dbReference type="InterPro" id="IPR051477">
    <property type="entry name" value="Expansin_CellWall"/>
</dbReference>
<evidence type="ECO:0000313" key="4">
    <source>
        <dbReference type="EMBL" id="KAG0265309.1"/>
    </source>
</evidence>
<feature type="compositionally biased region" description="Low complexity" evidence="2">
    <location>
        <begin position="172"/>
        <end position="196"/>
    </location>
</feature>
<dbReference type="SUPFAM" id="SSF50685">
    <property type="entry name" value="Barwin-like endoglucanases"/>
    <property type="match status" value="2"/>
</dbReference>
<dbReference type="InterPro" id="IPR009009">
    <property type="entry name" value="RlpA-like_DPBB"/>
</dbReference>
<keyword evidence="5" id="KW-1185">Reference proteome</keyword>
<organism evidence="4 5">
    <name type="scientific">Mortierella polycephala</name>
    <dbReference type="NCBI Taxonomy" id="41804"/>
    <lineage>
        <taxon>Eukaryota</taxon>
        <taxon>Fungi</taxon>
        <taxon>Fungi incertae sedis</taxon>
        <taxon>Mucoromycota</taxon>
        <taxon>Mortierellomycotina</taxon>
        <taxon>Mortierellomycetes</taxon>
        <taxon>Mortierellales</taxon>
        <taxon>Mortierellaceae</taxon>
        <taxon>Mortierella</taxon>
    </lineage>
</organism>
<dbReference type="CDD" id="cd22191">
    <property type="entry name" value="DPBB_RlpA_EXP_N-like"/>
    <property type="match status" value="2"/>
</dbReference>
<sequence>MAPIPRIAAKPLSIITGALFTAFSSPSSSPPTNGANATLRGSDYTDNVALMNPLQFGDIASTNSTCGSWIQIQNRENTEHSTFAQVVGVCDDCDYGSLDLSIGALSELAPEIPFEDMSFDKDSTNTIDDLMDSAEHMPLDSTVVSSKDLLNIVWSLSDAPQPPPASHLGKQPAPTTTATTTVSPSPSPSSSSSPSPSRAPKPSPTSEPKPQFSGRATWYSDTHGQCEHTYSQSDMIVAINESQMGKGKDLCGKKILVSKKGSNVKVVLTVVDMCPSAYCSRGSIDISQGAFKKFADLDVGVLDLQWSFL</sequence>
<evidence type="ECO:0000259" key="3">
    <source>
        <dbReference type="Pfam" id="PF03330"/>
    </source>
</evidence>
<evidence type="ECO:0000256" key="2">
    <source>
        <dbReference type="SAM" id="MobiDB-lite"/>
    </source>
</evidence>
<dbReference type="Pfam" id="PF03330">
    <property type="entry name" value="DPBB_1"/>
    <property type="match status" value="1"/>
</dbReference>
<keyword evidence="1" id="KW-0732">Signal</keyword>
<comment type="caution">
    <text evidence="4">The sequence shown here is derived from an EMBL/GenBank/DDBJ whole genome shotgun (WGS) entry which is preliminary data.</text>
</comment>
<dbReference type="AlphaFoldDB" id="A0A9P6QEB1"/>
<dbReference type="PANTHER" id="PTHR31836:SF28">
    <property type="entry name" value="SRCR DOMAIN-CONTAINING PROTEIN-RELATED"/>
    <property type="match status" value="1"/>
</dbReference>
<feature type="region of interest" description="Disordered" evidence="2">
    <location>
        <begin position="161"/>
        <end position="218"/>
    </location>
</feature>
<dbReference type="Gene3D" id="2.40.40.10">
    <property type="entry name" value="RlpA-like domain"/>
    <property type="match status" value="2"/>
</dbReference>
<evidence type="ECO:0000313" key="5">
    <source>
        <dbReference type="Proteomes" id="UP000726737"/>
    </source>
</evidence>
<feature type="domain" description="RlpA-like protein double-psi beta-barrel" evidence="3">
    <location>
        <begin position="213"/>
        <end position="305"/>
    </location>
</feature>
<dbReference type="PANTHER" id="PTHR31836">
    <property type="match status" value="1"/>
</dbReference>
<protein>
    <recommendedName>
        <fullName evidence="3">RlpA-like protein double-psi beta-barrel domain-containing protein</fullName>
    </recommendedName>
</protein>
<feature type="compositionally biased region" description="Pro residues" evidence="2">
    <location>
        <begin position="197"/>
        <end position="207"/>
    </location>
</feature>
<accession>A0A9P6QEB1</accession>
<reference evidence="4" key="1">
    <citation type="journal article" date="2020" name="Fungal Divers.">
        <title>Resolving the Mortierellaceae phylogeny through synthesis of multi-gene phylogenetics and phylogenomics.</title>
        <authorList>
            <person name="Vandepol N."/>
            <person name="Liber J."/>
            <person name="Desiro A."/>
            <person name="Na H."/>
            <person name="Kennedy M."/>
            <person name="Barry K."/>
            <person name="Grigoriev I.V."/>
            <person name="Miller A.N."/>
            <person name="O'Donnell K."/>
            <person name="Stajich J.E."/>
            <person name="Bonito G."/>
        </authorList>
    </citation>
    <scope>NUCLEOTIDE SEQUENCE</scope>
    <source>
        <strain evidence="4">KOD948</strain>
    </source>
</reference>
<name>A0A9P6QEB1_9FUNG</name>